<keyword evidence="12 15" id="KW-0460">Magnesium</keyword>
<dbReference type="GO" id="GO:0048029">
    <property type="term" value="F:monosaccharide binding"/>
    <property type="evidence" value="ECO:0007669"/>
    <property type="project" value="TreeGrafter"/>
</dbReference>
<keyword evidence="10 15" id="KW-0418">Kinase</keyword>
<dbReference type="InterPro" id="IPR000023">
    <property type="entry name" value="Phosphofructokinase_dom"/>
</dbReference>
<dbReference type="GO" id="GO:0003872">
    <property type="term" value="F:6-phosphofructokinase activity"/>
    <property type="evidence" value="ECO:0007669"/>
    <property type="project" value="UniProtKB-UniRule"/>
</dbReference>
<dbReference type="PANTHER" id="PTHR13697:SF4">
    <property type="entry name" value="ATP-DEPENDENT 6-PHOSPHOFRUCTOKINASE"/>
    <property type="match status" value="1"/>
</dbReference>
<dbReference type="EMBL" id="BJYD01000017">
    <property type="protein sequence ID" value="GEN53814.1"/>
    <property type="molecule type" value="Genomic_DNA"/>
</dbReference>
<comment type="cofactor">
    <cofactor evidence="1 15">
        <name>Mg(2+)</name>
        <dbReference type="ChEBI" id="CHEBI:18420"/>
    </cofactor>
</comment>
<reference evidence="17 18" key="1">
    <citation type="submission" date="2019-07" db="EMBL/GenBank/DDBJ databases">
        <title>Whole genome shotgun sequence of Halobacillus faecis NBRC 103569.</title>
        <authorList>
            <person name="Hosoyama A."/>
            <person name="Uohara A."/>
            <person name="Ohji S."/>
            <person name="Ichikawa N."/>
        </authorList>
    </citation>
    <scope>NUCLEOTIDE SEQUENCE [LARGE SCALE GENOMIC DNA]</scope>
    <source>
        <strain evidence="17 18">NBRC 103569</strain>
    </source>
</reference>
<evidence type="ECO:0000256" key="5">
    <source>
        <dbReference type="ARBA" id="ARBA00022490"/>
    </source>
</evidence>
<dbReference type="AlphaFoldDB" id="A0A511WRN9"/>
<comment type="subcellular location">
    <subcellularLocation>
        <location evidence="3 15">Cytoplasm</location>
    </subcellularLocation>
</comment>
<comment type="function">
    <text evidence="2 15">Catalyzes the phosphorylation of D-fructose 6-phosphate to fructose 1,6-bisphosphate by ATP, the first committing step of glycolysis.</text>
</comment>
<dbReference type="InterPro" id="IPR012003">
    <property type="entry name" value="ATP_PFK_prok-type"/>
</dbReference>
<dbReference type="HAMAP" id="MF_00339">
    <property type="entry name" value="Phosphofructokinase_I_B1"/>
    <property type="match status" value="1"/>
</dbReference>
<comment type="similarity">
    <text evidence="15">Belongs to the phosphofructokinase type A (PFKA) family. ATP-dependent PFK group I subfamily. Prokaryotic clade 'B1' sub-subfamily.</text>
</comment>
<dbReference type="InterPro" id="IPR015912">
    <property type="entry name" value="Phosphofructokinase_CS"/>
</dbReference>
<organism evidence="17 18">
    <name type="scientific">Halobacillus faecis</name>
    <dbReference type="NCBI Taxonomy" id="360184"/>
    <lineage>
        <taxon>Bacteria</taxon>
        <taxon>Bacillati</taxon>
        <taxon>Bacillota</taxon>
        <taxon>Bacilli</taxon>
        <taxon>Bacillales</taxon>
        <taxon>Bacillaceae</taxon>
        <taxon>Halobacillus</taxon>
    </lineage>
</organism>
<feature type="binding site" description="in other chain" evidence="15">
    <location>
        <position position="157"/>
    </location>
    <ligand>
        <name>ADP</name>
        <dbReference type="ChEBI" id="CHEBI:456216"/>
        <note>allosteric activator; ligand shared between dimeric partners</note>
    </ligand>
</feature>
<dbReference type="GO" id="GO:0070095">
    <property type="term" value="F:fructose-6-phosphate binding"/>
    <property type="evidence" value="ECO:0007669"/>
    <property type="project" value="TreeGrafter"/>
</dbReference>
<feature type="domain" description="Phosphofructokinase" evidence="16">
    <location>
        <begin position="6"/>
        <end position="279"/>
    </location>
</feature>
<evidence type="ECO:0000256" key="13">
    <source>
        <dbReference type="ARBA" id="ARBA00023152"/>
    </source>
</evidence>
<dbReference type="GO" id="GO:0006002">
    <property type="term" value="P:fructose 6-phosphate metabolic process"/>
    <property type="evidence" value="ECO:0007669"/>
    <property type="project" value="UniProtKB-UniRule"/>
</dbReference>
<evidence type="ECO:0000313" key="17">
    <source>
        <dbReference type="EMBL" id="GEN53814.1"/>
    </source>
</evidence>
<dbReference type="Proteomes" id="UP000321886">
    <property type="component" value="Unassembled WGS sequence"/>
</dbReference>
<evidence type="ECO:0000256" key="2">
    <source>
        <dbReference type="ARBA" id="ARBA00002659"/>
    </source>
</evidence>
<feature type="active site" description="Proton acceptor" evidence="15">
    <location>
        <position position="130"/>
    </location>
</feature>
<proteinExistence type="inferred from homology"/>
<evidence type="ECO:0000259" key="16">
    <source>
        <dbReference type="Pfam" id="PF00365"/>
    </source>
</evidence>
<feature type="binding site" description="in other chain" evidence="15">
    <location>
        <begin position="253"/>
        <end position="256"/>
    </location>
    <ligand>
        <name>substrate</name>
        <note>ligand shared between dimeric partners</note>
    </ligand>
</feature>
<comment type="activity regulation">
    <text evidence="15">Allosterically activated by ADP and other diphosphonucleosides, and allosterically inhibited by phosphoenolpyruvate.</text>
</comment>
<sequence length="323" mass="34513">MMTMDRIGVLTSGADAPGMNAAIRSVVRSGVYYGVEMVGIKYGFQGLLNESLEKMDASSVGSIIQRGGTILQSYTCDEIYTDAGQEKAIENLHKQGIDSLVVIGGREDLAVAASLQKKDFPCVGIPATIDNDIPGVAEAIGFDTGLNTIIDYIDRIRDTASSHEKSSIIEVMGRDTGNLALWSGLAGGAENILIPEKKEDMNTIIEQIKSGPSRDKRYSIIIVAEGSGVSGIDLNTRLKEEAGIESRVTVLGHTQRGGAPTARDRVLASRLGAHAIDLLLAQESGKVVGLKNNKLVSHTFEEVTSQMSKIDEGMYELSGRLSI</sequence>
<evidence type="ECO:0000256" key="11">
    <source>
        <dbReference type="ARBA" id="ARBA00022840"/>
    </source>
</evidence>
<dbReference type="PRINTS" id="PR00476">
    <property type="entry name" value="PHFRCTKINASE"/>
</dbReference>
<dbReference type="UniPathway" id="UPA00109">
    <property type="reaction ID" value="UER00182"/>
</dbReference>
<protein>
    <recommendedName>
        <fullName evidence="15">ATP-dependent 6-phosphofructokinase</fullName>
        <shortName evidence="15">ATP-PFK</shortName>
        <shortName evidence="15">Phosphofructokinase</shortName>
        <ecNumber evidence="15">2.7.1.11</ecNumber>
    </recommendedName>
    <alternativeName>
        <fullName evidence="15">Phosphohexokinase</fullName>
    </alternativeName>
</protein>
<dbReference type="Pfam" id="PF00365">
    <property type="entry name" value="PFK"/>
    <property type="match status" value="1"/>
</dbReference>
<dbReference type="GO" id="GO:0016208">
    <property type="term" value="F:AMP binding"/>
    <property type="evidence" value="ECO:0007669"/>
    <property type="project" value="TreeGrafter"/>
</dbReference>
<name>A0A511WRN9_9BACI</name>
<evidence type="ECO:0000256" key="14">
    <source>
        <dbReference type="ARBA" id="ARBA00048070"/>
    </source>
</evidence>
<feature type="binding site" evidence="15">
    <location>
        <position position="247"/>
    </location>
    <ligand>
        <name>substrate</name>
        <note>ligand shared between dimeric partners</note>
    </ligand>
</feature>
<accession>A0A511WRN9</accession>
<evidence type="ECO:0000256" key="1">
    <source>
        <dbReference type="ARBA" id="ARBA00001946"/>
    </source>
</evidence>
<feature type="binding site" description="in other chain" evidence="15">
    <location>
        <begin position="188"/>
        <end position="190"/>
    </location>
    <ligand>
        <name>ADP</name>
        <dbReference type="ChEBI" id="CHEBI:456216"/>
        <note>allosteric activator; ligand shared between dimeric partners</note>
    </ligand>
</feature>
<dbReference type="GO" id="GO:0042802">
    <property type="term" value="F:identical protein binding"/>
    <property type="evidence" value="ECO:0007669"/>
    <property type="project" value="TreeGrafter"/>
</dbReference>
<comment type="pathway">
    <text evidence="4 15">Carbohydrate degradation; glycolysis; D-glyceraldehyde 3-phosphate and glycerone phosphate from D-glucose: step 3/4.</text>
</comment>
<dbReference type="NCBIfam" id="NF002872">
    <property type="entry name" value="PRK03202.1"/>
    <property type="match status" value="1"/>
</dbReference>
<dbReference type="GO" id="GO:0005945">
    <property type="term" value="C:6-phosphofructokinase complex"/>
    <property type="evidence" value="ECO:0007669"/>
    <property type="project" value="TreeGrafter"/>
</dbReference>
<feature type="binding site" description="in other chain" evidence="15">
    <location>
        <begin position="172"/>
        <end position="174"/>
    </location>
    <ligand>
        <name>substrate</name>
        <note>ligand shared between dimeric partners</note>
    </ligand>
</feature>
<comment type="catalytic activity">
    <reaction evidence="14 15">
        <text>beta-D-fructose 6-phosphate + ATP = beta-D-fructose 1,6-bisphosphate + ADP + H(+)</text>
        <dbReference type="Rhea" id="RHEA:16109"/>
        <dbReference type="ChEBI" id="CHEBI:15378"/>
        <dbReference type="ChEBI" id="CHEBI:30616"/>
        <dbReference type="ChEBI" id="CHEBI:32966"/>
        <dbReference type="ChEBI" id="CHEBI:57634"/>
        <dbReference type="ChEBI" id="CHEBI:456216"/>
        <dbReference type="EC" id="2.7.1.11"/>
    </reaction>
</comment>
<comment type="subunit">
    <text evidence="15">Homotetramer.</text>
</comment>
<dbReference type="GO" id="GO:0005524">
    <property type="term" value="F:ATP binding"/>
    <property type="evidence" value="ECO:0007669"/>
    <property type="project" value="UniProtKB-UniRule"/>
</dbReference>
<comment type="caution">
    <text evidence="15">Lacks conserved residue(s) required for the propagation of feature annotation.</text>
</comment>
<evidence type="ECO:0000256" key="6">
    <source>
        <dbReference type="ARBA" id="ARBA00022533"/>
    </source>
</evidence>
<evidence type="ECO:0000256" key="3">
    <source>
        <dbReference type="ARBA" id="ARBA00004496"/>
    </source>
</evidence>
<dbReference type="PROSITE" id="PS00433">
    <property type="entry name" value="PHOSPHOFRUCTOKINASE"/>
    <property type="match status" value="1"/>
</dbReference>
<evidence type="ECO:0000256" key="15">
    <source>
        <dbReference type="HAMAP-Rule" id="MF_00339"/>
    </source>
</evidence>
<feature type="binding site" description="in other chain" evidence="15">
    <location>
        <position position="225"/>
    </location>
    <ligand>
        <name>substrate</name>
        <note>ligand shared between dimeric partners</note>
    </ligand>
</feature>
<feature type="binding site" evidence="15">
    <location>
        <begin position="24"/>
        <end position="28"/>
    </location>
    <ligand>
        <name>ADP</name>
        <dbReference type="ChEBI" id="CHEBI:456216"/>
        <note>allosteric activator; ligand shared between dimeric partners</note>
    </ligand>
</feature>
<dbReference type="PIRSF" id="PIRSF000532">
    <property type="entry name" value="ATP_PFK_prok"/>
    <property type="match status" value="1"/>
</dbReference>
<dbReference type="GO" id="GO:0046872">
    <property type="term" value="F:metal ion binding"/>
    <property type="evidence" value="ECO:0007669"/>
    <property type="project" value="UniProtKB-KW"/>
</dbReference>
<keyword evidence="11 15" id="KW-0067">ATP-binding</keyword>
<keyword evidence="8 15" id="KW-0479">Metal-binding</keyword>
<dbReference type="SUPFAM" id="SSF53784">
    <property type="entry name" value="Phosphofructokinase"/>
    <property type="match status" value="1"/>
</dbReference>
<evidence type="ECO:0000256" key="12">
    <source>
        <dbReference type="ARBA" id="ARBA00022842"/>
    </source>
</evidence>
<keyword evidence="18" id="KW-1185">Reference proteome</keyword>
<dbReference type="PANTHER" id="PTHR13697">
    <property type="entry name" value="PHOSPHOFRUCTOKINASE"/>
    <property type="match status" value="1"/>
</dbReference>
<dbReference type="Gene3D" id="3.40.50.450">
    <property type="match status" value="1"/>
</dbReference>
<evidence type="ECO:0000256" key="7">
    <source>
        <dbReference type="ARBA" id="ARBA00022679"/>
    </source>
</evidence>
<dbReference type="InterPro" id="IPR012828">
    <property type="entry name" value="PFKA_ATP_prok"/>
</dbReference>
<dbReference type="Gene3D" id="3.40.50.460">
    <property type="entry name" value="Phosphofructokinase domain"/>
    <property type="match status" value="1"/>
</dbReference>
<keyword evidence="9 15" id="KW-0547">Nucleotide-binding</keyword>
<evidence type="ECO:0000256" key="10">
    <source>
        <dbReference type="ARBA" id="ARBA00022777"/>
    </source>
</evidence>
<keyword evidence="7 15" id="KW-0808">Transferase</keyword>
<dbReference type="GO" id="GO:0030388">
    <property type="term" value="P:fructose 1,6-bisphosphate metabolic process"/>
    <property type="evidence" value="ECO:0007669"/>
    <property type="project" value="TreeGrafter"/>
</dbReference>
<dbReference type="EC" id="2.7.1.11" evidence="15"/>
<keyword evidence="13 15" id="KW-0324">Glycolysis</keyword>
<dbReference type="InterPro" id="IPR022953">
    <property type="entry name" value="ATP_PFK"/>
</dbReference>
<feature type="binding site" description="in other chain" evidence="15">
    <location>
        <begin position="128"/>
        <end position="130"/>
    </location>
    <ligand>
        <name>substrate</name>
        <note>ligand shared between dimeric partners</note>
    </ligand>
</feature>
<feature type="binding site" description="in other chain" evidence="15">
    <location>
        <begin position="216"/>
        <end position="218"/>
    </location>
    <ligand>
        <name>ADP</name>
        <dbReference type="ChEBI" id="CHEBI:456216"/>
        <note>allosteric activator; ligand shared between dimeric partners</note>
    </ligand>
</feature>
<dbReference type="GO" id="GO:0061621">
    <property type="term" value="P:canonical glycolysis"/>
    <property type="evidence" value="ECO:0007669"/>
    <property type="project" value="TreeGrafter"/>
</dbReference>
<keyword evidence="5 15" id="KW-0963">Cytoplasm</keyword>
<evidence type="ECO:0000313" key="18">
    <source>
        <dbReference type="Proteomes" id="UP000321886"/>
    </source>
</evidence>
<feature type="binding site" description="in other chain" evidence="15">
    <location>
        <position position="214"/>
    </location>
    <ligand>
        <name>ADP</name>
        <dbReference type="ChEBI" id="CHEBI:456216"/>
        <note>allosteric activator; ligand shared between dimeric partners</note>
    </ligand>
</feature>
<dbReference type="InterPro" id="IPR035966">
    <property type="entry name" value="PKF_sf"/>
</dbReference>
<evidence type="ECO:0000256" key="8">
    <source>
        <dbReference type="ARBA" id="ARBA00022723"/>
    </source>
</evidence>
<dbReference type="FunFam" id="3.40.50.460:FF:000002">
    <property type="entry name" value="ATP-dependent 6-phosphofructokinase"/>
    <property type="match status" value="1"/>
</dbReference>
<comment type="caution">
    <text evidence="17">The sequence shown here is derived from an EMBL/GenBank/DDBJ whole genome shotgun (WGS) entry which is preliminary data.</text>
</comment>
<evidence type="ECO:0000256" key="9">
    <source>
        <dbReference type="ARBA" id="ARBA00022741"/>
    </source>
</evidence>
<gene>
    <name evidence="17" type="primary">pfkA_2</name>
    <name evidence="15" type="synonym">pfkA</name>
    <name evidence="17" type="ORF">HFA01_20760</name>
</gene>
<dbReference type="NCBIfam" id="TIGR02482">
    <property type="entry name" value="PFKA_ATP"/>
    <property type="match status" value="1"/>
</dbReference>
<evidence type="ECO:0000256" key="4">
    <source>
        <dbReference type="ARBA" id="ARBA00004679"/>
    </source>
</evidence>
<keyword evidence="6 15" id="KW-0021">Allosteric enzyme</keyword>